<evidence type="ECO:0000256" key="1">
    <source>
        <dbReference type="SAM" id="MobiDB-lite"/>
    </source>
</evidence>
<proteinExistence type="predicted"/>
<evidence type="ECO:0000313" key="2">
    <source>
        <dbReference type="EMBL" id="GAQ92252.1"/>
    </source>
</evidence>
<name>A0A1Y1IQC4_KLENI</name>
<organism evidence="2 3">
    <name type="scientific">Klebsormidium nitens</name>
    <name type="common">Green alga</name>
    <name type="synonym">Ulothrix nitens</name>
    <dbReference type="NCBI Taxonomy" id="105231"/>
    <lineage>
        <taxon>Eukaryota</taxon>
        <taxon>Viridiplantae</taxon>
        <taxon>Streptophyta</taxon>
        <taxon>Klebsormidiophyceae</taxon>
        <taxon>Klebsormidiales</taxon>
        <taxon>Klebsormidiaceae</taxon>
        <taxon>Klebsormidium</taxon>
    </lineage>
</organism>
<evidence type="ECO:0000313" key="3">
    <source>
        <dbReference type="Proteomes" id="UP000054558"/>
    </source>
</evidence>
<dbReference type="EMBL" id="DF237906">
    <property type="protein sequence ID" value="GAQ92252.1"/>
    <property type="molecule type" value="Genomic_DNA"/>
</dbReference>
<protein>
    <submittedName>
        <fullName evidence="2">Uncharacterized protein</fullName>
    </submittedName>
</protein>
<reference evidence="2 3" key="1">
    <citation type="journal article" date="2014" name="Nat. Commun.">
        <title>Klebsormidium flaccidum genome reveals primary factors for plant terrestrial adaptation.</title>
        <authorList>
            <person name="Hori K."/>
            <person name="Maruyama F."/>
            <person name="Fujisawa T."/>
            <person name="Togashi T."/>
            <person name="Yamamoto N."/>
            <person name="Seo M."/>
            <person name="Sato S."/>
            <person name="Yamada T."/>
            <person name="Mori H."/>
            <person name="Tajima N."/>
            <person name="Moriyama T."/>
            <person name="Ikeuchi M."/>
            <person name="Watanabe M."/>
            <person name="Wada H."/>
            <person name="Kobayashi K."/>
            <person name="Saito M."/>
            <person name="Masuda T."/>
            <person name="Sasaki-Sekimoto Y."/>
            <person name="Mashiguchi K."/>
            <person name="Awai K."/>
            <person name="Shimojima M."/>
            <person name="Masuda S."/>
            <person name="Iwai M."/>
            <person name="Nobusawa T."/>
            <person name="Narise T."/>
            <person name="Kondo S."/>
            <person name="Saito H."/>
            <person name="Sato R."/>
            <person name="Murakawa M."/>
            <person name="Ihara Y."/>
            <person name="Oshima-Yamada Y."/>
            <person name="Ohtaka K."/>
            <person name="Satoh M."/>
            <person name="Sonobe K."/>
            <person name="Ishii M."/>
            <person name="Ohtani R."/>
            <person name="Kanamori-Sato M."/>
            <person name="Honoki R."/>
            <person name="Miyazaki D."/>
            <person name="Mochizuki H."/>
            <person name="Umetsu J."/>
            <person name="Higashi K."/>
            <person name="Shibata D."/>
            <person name="Kamiya Y."/>
            <person name="Sato N."/>
            <person name="Nakamura Y."/>
            <person name="Tabata S."/>
            <person name="Ida S."/>
            <person name="Kurokawa K."/>
            <person name="Ohta H."/>
        </authorList>
    </citation>
    <scope>NUCLEOTIDE SEQUENCE [LARGE SCALE GENOMIC DNA]</scope>
    <source>
        <strain evidence="2 3">NIES-2285</strain>
    </source>
</reference>
<feature type="region of interest" description="Disordered" evidence="1">
    <location>
        <begin position="61"/>
        <end position="86"/>
    </location>
</feature>
<dbReference type="AlphaFoldDB" id="A0A1Y1IQC4"/>
<keyword evidence="3" id="KW-1185">Reference proteome</keyword>
<gene>
    <name evidence="2" type="ORF">KFL_009570050</name>
</gene>
<dbReference type="Proteomes" id="UP000054558">
    <property type="component" value="Unassembled WGS sequence"/>
</dbReference>
<sequence>MVMNSVASFEVARSVEVIGGDIQDVGVVVNKATLAYLVNVASRTLAAMYKQAHVDLQDADTWHDSDGAQGTTGTDGVAGSPERPTGYEMSADDEWGYDPEASNGYRVSIGGKGETGDFKARQQSLKAKLRSRYTGGLRKMLMGQASRSGMSLKITVALITCLC</sequence>
<accession>A0A1Y1IQC4</accession>